<dbReference type="PANTHER" id="PTHR10098:SF108">
    <property type="entry name" value="TETRATRICOPEPTIDE REPEAT PROTEIN 28"/>
    <property type="match status" value="1"/>
</dbReference>
<reference evidence="2 3" key="1">
    <citation type="submission" date="2019-03" db="EMBL/GenBank/DDBJ databases">
        <title>Paraburkholderia sp. isolated from native Mimosa gymnas in Guartela State Park, Brazil.</title>
        <authorList>
            <person name="Paulitsch F."/>
            <person name="Hungria M."/>
            <person name="Delamuta J.R.M."/>
            <person name="Ribeiro R.A."/>
            <person name="Dall'Agnol R."/>
            <person name="Silva J.S.B."/>
        </authorList>
    </citation>
    <scope>NUCLEOTIDE SEQUENCE [LARGE SCALE GENOMIC DNA]</scope>
    <source>
        <strain evidence="2 3">CNPSo 3008</strain>
    </source>
</reference>
<organism evidence="2 3">
    <name type="scientific">Paraburkholderia guartelaensis</name>
    <dbReference type="NCBI Taxonomy" id="2546446"/>
    <lineage>
        <taxon>Bacteria</taxon>
        <taxon>Pseudomonadati</taxon>
        <taxon>Pseudomonadota</taxon>
        <taxon>Betaproteobacteria</taxon>
        <taxon>Burkholderiales</taxon>
        <taxon>Burkholderiaceae</taxon>
        <taxon>Paraburkholderia</taxon>
    </lineage>
</organism>
<dbReference type="Gene3D" id="1.25.40.10">
    <property type="entry name" value="Tetratricopeptide repeat domain"/>
    <property type="match status" value="1"/>
</dbReference>
<dbReference type="OrthoDB" id="8827976at2"/>
<protein>
    <submittedName>
        <fullName evidence="2">CHAT domain-containing protein</fullName>
    </submittedName>
</protein>
<evidence type="ECO:0000313" key="2">
    <source>
        <dbReference type="EMBL" id="TDG02546.1"/>
    </source>
</evidence>
<dbReference type="SUPFAM" id="SSF48452">
    <property type="entry name" value="TPR-like"/>
    <property type="match status" value="2"/>
</dbReference>
<dbReference type="InterPro" id="IPR011990">
    <property type="entry name" value="TPR-like_helical_dom_sf"/>
</dbReference>
<evidence type="ECO:0000259" key="1">
    <source>
        <dbReference type="Pfam" id="PF12770"/>
    </source>
</evidence>
<gene>
    <name evidence="2" type="ORF">E1N52_39195</name>
</gene>
<dbReference type="AlphaFoldDB" id="A0A4R5L1Z0"/>
<comment type="caution">
    <text evidence="2">The sequence shown here is derived from an EMBL/GenBank/DDBJ whole genome shotgun (WGS) entry which is preliminary data.</text>
</comment>
<proteinExistence type="predicted"/>
<dbReference type="Pfam" id="PF12770">
    <property type="entry name" value="CHAT"/>
    <property type="match status" value="1"/>
</dbReference>
<dbReference type="PANTHER" id="PTHR10098">
    <property type="entry name" value="RAPSYN-RELATED"/>
    <property type="match status" value="1"/>
</dbReference>
<sequence>MKSRYPVARRTRSVVVSPDRTFRCACGSLFEVNAMITGRQLAEMFAARQYAQMLEVLAAVEGNATHSTPDESLELIWFKARALHRLDRLDDAIDLFEGMVAQGAWDGTRLGAILRNELAECYRESGQSPTRARQLYLEVLELDPGNPVVLNNLGLLEQAEDHFEKAVKYFRAAREIECQGDQPSEVEAAITMDNLAGALLDLANASRDEAAGGWIAEAIQLLEAARAVFQQAGEEELAAGNAIYLGRALRDVGELSKASELISGELAACEARPFLHGRATELRDVAGEILVAKGRNGEARALYTAQLEVVGASHLRARTLAALASIAVAEGNWRTALELNEKRLAGLADRVVNEAKLSTYDDRLALFDTADAAVGSMLAITAEANEADLIEHTLSALVRWRGAYIEIERILLAAARTAGADVRAAWEDVQRSRRLLIEHLLGDPGPEITVHMRTSRRLNMELAKAHGRFVERFVRDQACTAADSELAALLHGSLRELLSGLPAGAALVCYTHLHRVAPDVSTVANDEKHYVALIYQQDAPTAWVSIGDARIVETLVSTAVGQIADSVGTAECDDTCLKQLGALLLDPLRPHIDQASHLVLAPIGTLWHVPFEALVLATGRPAIESWKRITFVSYPSEIRHWGSRCENENPPAVFGVSEYSKFCDVPTVMGFTDLPGALIEAKRVASILGVEPICNDDATKSRVAAVVRPSMLHLAAHAEYDADTDWKFESYFNMFLTMSSALRGPDYDAERRVVFSNPLFRSMIALAGANALLTANSQPAYGNGLLTAAEVELMDLRSTQLVVLSACKTVRGRAPTGPVRGLATAFAIAGAESLAVSLWDVDDRATQELMVSMYQRLLRGETLADALANTKLRIRKSFPRARNWAGFIVLGNPAALRGRGASVEAP</sequence>
<accession>A0A4R5L1Z0</accession>
<dbReference type="Proteomes" id="UP000295606">
    <property type="component" value="Unassembled WGS sequence"/>
</dbReference>
<dbReference type="EMBL" id="SMOD01000059">
    <property type="protein sequence ID" value="TDG02546.1"/>
    <property type="molecule type" value="Genomic_DNA"/>
</dbReference>
<feature type="domain" description="CHAT" evidence="1">
    <location>
        <begin position="576"/>
        <end position="892"/>
    </location>
</feature>
<name>A0A4R5L1Z0_9BURK</name>
<dbReference type="InterPro" id="IPR024983">
    <property type="entry name" value="CHAT_dom"/>
</dbReference>
<evidence type="ECO:0000313" key="3">
    <source>
        <dbReference type="Proteomes" id="UP000295606"/>
    </source>
</evidence>